<dbReference type="Proteomes" id="UP000033651">
    <property type="component" value="Unassembled WGS sequence"/>
</dbReference>
<dbReference type="PATRIC" id="fig|345309.4.peg.2220"/>
<reference evidence="2 3" key="1">
    <citation type="submission" date="2015-03" db="EMBL/GenBank/DDBJ databases">
        <title>Draft genome sequence of Luteibacter yeojuensis strain SU11.</title>
        <authorList>
            <person name="Sulaiman J."/>
            <person name="Priya K."/>
            <person name="Chan K.-G."/>
        </authorList>
    </citation>
    <scope>NUCLEOTIDE SEQUENCE [LARGE SCALE GENOMIC DNA]</scope>
    <source>
        <strain evidence="2 3">SU11</strain>
    </source>
</reference>
<evidence type="ECO:0000256" key="1">
    <source>
        <dbReference type="SAM" id="MobiDB-lite"/>
    </source>
</evidence>
<sequence length="219" mass="25066">MIGSTAASRLLAPPPRSGGYFEEVDRMKASPQSQRMERRYQGILDDERAIAWSMQEFALRLGGVTEKMRVLRPDLVDADYDLQLDGSRLVILDDSLDERSRIWLEESFNGDRELVRLARAVNDEAAHALDINRHDDTSGRNTYKGVDATIDRSVRFLSALKRTMEMEEGCGWTRRYAHAALVLERQVMEDTYIYRAKGGAVELERNLNRSSLFEVDLHL</sequence>
<dbReference type="AlphaFoldDB" id="A0A0F3L3L6"/>
<feature type="region of interest" description="Disordered" evidence="1">
    <location>
        <begin position="1"/>
        <end position="21"/>
    </location>
</feature>
<evidence type="ECO:0000313" key="2">
    <source>
        <dbReference type="EMBL" id="KJV36949.1"/>
    </source>
</evidence>
<evidence type="ECO:0000313" key="3">
    <source>
        <dbReference type="Proteomes" id="UP000033651"/>
    </source>
</evidence>
<accession>A0A0F3L3L6</accession>
<protein>
    <submittedName>
        <fullName evidence="2">Uncharacterized protein</fullName>
    </submittedName>
</protein>
<organism evidence="2 3">
    <name type="scientific">Luteibacter yeojuensis</name>
    <dbReference type="NCBI Taxonomy" id="345309"/>
    <lineage>
        <taxon>Bacteria</taxon>
        <taxon>Pseudomonadati</taxon>
        <taxon>Pseudomonadota</taxon>
        <taxon>Gammaproteobacteria</taxon>
        <taxon>Lysobacterales</taxon>
        <taxon>Rhodanobacteraceae</taxon>
        <taxon>Luteibacter</taxon>
    </lineage>
</organism>
<dbReference type="EMBL" id="JZRB01000003">
    <property type="protein sequence ID" value="KJV36949.1"/>
    <property type="molecule type" value="Genomic_DNA"/>
</dbReference>
<gene>
    <name evidence="2" type="ORF">VI08_01765</name>
</gene>
<comment type="caution">
    <text evidence="2">The sequence shown here is derived from an EMBL/GenBank/DDBJ whole genome shotgun (WGS) entry which is preliminary data.</text>
</comment>
<name>A0A0F3L3L6_9GAMM</name>
<proteinExistence type="predicted"/>
<keyword evidence="3" id="KW-1185">Reference proteome</keyword>